<organism evidence="2 3">
    <name type="scientific">Enterococcus larvae</name>
    <dbReference type="NCBI Taxonomy" id="2794352"/>
    <lineage>
        <taxon>Bacteria</taxon>
        <taxon>Bacillati</taxon>
        <taxon>Bacillota</taxon>
        <taxon>Bacilli</taxon>
        <taxon>Lactobacillales</taxon>
        <taxon>Enterococcaceae</taxon>
        <taxon>Enterococcus</taxon>
    </lineage>
</organism>
<dbReference type="PROSITE" id="PS51257">
    <property type="entry name" value="PROKAR_LIPOPROTEIN"/>
    <property type="match status" value="1"/>
</dbReference>
<evidence type="ECO:0000313" key="2">
    <source>
        <dbReference type="EMBL" id="MBP1047867.1"/>
    </source>
</evidence>
<evidence type="ECO:0008006" key="4">
    <source>
        <dbReference type="Google" id="ProtNLM"/>
    </source>
</evidence>
<feature type="signal peptide" evidence="1">
    <location>
        <begin position="1"/>
        <end position="21"/>
    </location>
</feature>
<sequence length="245" mass="28391">MRKWIIGAAAISFLVVVSGCADQTTQSIFDETLSEEEAGFTWRKERSQDFGDYDYIVKDEAEAVEDLTDKFQLEKPPLFDDWRDLIKTEMKVDSAVQEPEEFTFNASGRELRFISKIKFKNGENYSSYGTVTARFQYLEELEQTILYSQRLDIYNSVAENTFNGKNLDAVLKKIGELLKLENLDELLETFKEATKEQEDLKGQKIIIYETPQEDETLLFGKIFGVNYDENGVLYQIYAATIDYRK</sequence>
<keyword evidence="1" id="KW-0732">Signal</keyword>
<dbReference type="EMBL" id="JAEDXU010000010">
    <property type="protein sequence ID" value="MBP1047867.1"/>
    <property type="molecule type" value="Genomic_DNA"/>
</dbReference>
<accession>A0ABS4CMP5</accession>
<proteinExistence type="predicted"/>
<name>A0ABS4CMP5_9ENTE</name>
<dbReference type="RefSeq" id="WP_209558645.1">
    <property type="nucleotide sequence ID" value="NZ_JAEDXU010000010.1"/>
</dbReference>
<evidence type="ECO:0000313" key="3">
    <source>
        <dbReference type="Proteomes" id="UP000673375"/>
    </source>
</evidence>
<evidence type="ECO:0000256" key="1">
    <source>
        <dbReference type="SAM" id="SignalP"/>
    </source>
</evidence>
<feature type="chain" id="PRO_5047053447" description="DUF4163 domain-containing protein" evidence="1">
    <location>
        <begin position="22"/>
        <end position="245"/>
    </location>
</feature>
<keyword evidence="3" id="KW-1185">Reference proteome</keyword>
<comment type="caution">
    <text evidence="2">The sequence shown here is derived from an EMBL/GenBank/DDBJ whole genome shotgun (WGS) entry which is preliminary data.</text>
</comment>
<gene>
    <name evidence="2" type="ORF">I6N96_16370</name>
</gene>
<reference evidence="2 3" key="1">
    <citation type="submission" date="2020-12" db="EMBL/GenBank/DDBJ databases">
        <title>Vagococcus allomyrinae sp. nov. and Enterococcus lavae sp. nov., isolated from the larvae of Allomyrina dichotoma.</title>
        <authorList>
            <person name="Lee S.D."/>
        </authorList>
    </citation>
    <scope>NUCLEOTIDE SEQUENCE [LARGE SCALE GENOMIC DNA]</scope>
    <source>
        <strain evidence="2 3">BWM-S5</strain>
    </source>
</reference>
<protein>
    <recommendedName>
        <fullName evidence="4">DUF4163 domain-containing protein</fullName>
    </recommendedName>
</protein>
<dbReference type="Proteomes" id="UP000673375">
    <property type="component" value="Unassembled WGS sequence"/>
</dbReference>